<comment type="caution">
    <text evidence="3">The sequence shown here is derived from an EMBL/GenBank/DDBJ whole genome shotgun (WGS) entry which is preliminary data.</text>
</comment>
<protein>
    <recommendedName>
        <fullName evidence="1">CinA-like protein</fullName>
    </recommendedName>
</protein>
<dbReference type="NCBIfam" id="TIGR00200">
    <property type="entry name" value="cinA_nterm"/>
    <property type="match status" value="1"/>
</dbReference>
<dbReference type="Pfam" id="PF00994">
    <property type="entry name" value="MoCF_biosynth"/>
    <property type="match status" value="1"/>
</dbReference>
<dbReference type="InterPro" id="IPR041424">
    <property type="entry name" value="CinA_KH"/>
</dbReference>
<accession>A0A432AW96</accession>
<gene>
    <name evidence="3" type="ORF">EKD02_02180</name>
</gene>
<dbReference type="RefSeq" id="WP_126383596.1">
    <property type="nucleotide sequence ID" value="NZ_RXYK01000002.1"/>
</dbReference>
<proteinExistence type="inferred from homology"/>
<dbReference type="InterPro" id="IPR001453">
    <property type="entry name" value="MoaB/Mog_dom"/>
</dbReference>
<name>A0A432AW96_CHLPH</name>
<dbReference type="Gene3D" id="3.40.980.10">
    <property type="entry name" value="MoaB/Mog-like domain"/>
    <property type="match status" value="1"/>
</dbReference>
<dbReference type="InterPro" id="IPR036425">
    <property type="entry name" value="MoaB/Mog-like_dom_sf"/>
</dbReference>
<dbReference type="SUPFAM" id="SSF53218">
    <property type="entry name" value="Molybdenum cofactor biosynthesis proteins"/>
    <property type="match status" value="1"/>
</dbReference>
<dbReference type="PANTHER" id="PTHR13939">
    <property type="entry name" value="NICOTINAMIDE-NUCLEOTIDE AMIDOHYDROLASE PNCC"/>
    <property type="match status" value="1"/>
</dbReference>
<dbReference type="InterPro" id="IPR008136">
    <property type="entry name" value="CinA_C"/>
</dbReference>
<dbReference type="InterPro" id="IPR036653">
    <property type="entry name" value="CinA-like_C"/>
</dbReference>
<dbReference type="Proteomes" id="UP000279908">
    <property type="component" value="Unassembled WGS sequence"/>
</dbReference>
<feature type="domain" description="MoaB/Mog" evidence="2">
    <location>
        <begin position="5"/>
        <end position="176"/>
    </location>
</feature>
<evidence type="ECO:0000256" key="1">
    <source>
        <dbReference type="HAMAP-Rule" id="MF_00226"/>
    </source>
</evidence>
<dbReference type="Pfam" id="PF02464">
    <property type="entry name" value="CinA"/>
    <property type="match status" value="1"/>
</dbReference>
<reference evidence="3 4" key="1">
    <citation type="submission" date="2018-12" db="EMBL/GenBank/DDBJ databases">
        <authorList>
            <person name="Lunina O.N."/>
            <person name="Grouzdev D.S."/>
            <person name="Gorlenko V.M."/>
            <person name="Savvichev A.S."/>
        </authorList>
    </citation>
    <scope>NUCLEOTIDE SEQUENCE [LARGE SCALE GENOMIC DNA]</scope>
    <source>
        <strain evidence="3 4">BrKhr-17</strain>
    </source>
</reference>
<dbReference type="AlphaFoldDB" id="A0A432AW96"/>
<dbReference type="Pfam" id="PF18146">
    <property type="entry name" value="CinA_KH"/>
    <property type="match status" value="1"/>
</dbReference>
<dbReference type="CDD" id="cd00885">
    <property type="entry name" value="cinA"/>
    <property type="match status" value="1"/>
</dbReference>
<evidence type="ECO:0000313" key="3">
    <source>
        <dbReference type="EMBL" id="RTY39506.1"/>
    </source>
</evidence>
<dbReference type="HAMAP" id="MF_00226_B">
    <property type="entry name" value="CinA_B"/>
    <property type="match status" value="1"/>
</dbReference>
<dbReference type="SMART" id="SM00852">
    <property type="entry name" value="MoCF_biosynth"/>
    <property type="match status" value="1"/>
</dbReference>
<dbReference type="SUPFAM" id="SSF142433">
    <property type="entry name" value="CinA-like"/>
    <property type="match status" value="1"/>
</dbReference>
<sequence length="428" mass="45206">MMHAEIVSIGDELLKGQRVNTNAASIAAMLSLEGVPVRRITACSDREEEMQEVFSEALGRSELVLVTGGLGPTRDDRTRNAVLKLLNRGLTLDPGSLREVESRVFARGREMTELMRSQAMVVEGSLAIPNTKGTAAGMILNCGPRFSERHLVLMPGVPVEMQAMMEGTVLPWVRERSGTTIIHTPVKTIGVGEATLAEMIVSVEDALPEGTTVAYLPHGAGVDVMVSTIAEARERAEEDNAAVAGAISRLAAEFVYAVGNRSLEETILDMLRGQQETLAIAESCTGGLVASRITDVAGSSGVFTGGFVVYSNIAKEVQLGVSPGLLDAFGAVSQEVARAMALGCLRRSGATIAIATTGIAGPGGATPDKPVGMLALGLARRTAGSQGPHVESSVLYMHGDRHQNKLRFSQAALRMLWEALRRSGSSSE</sequence>
<dbReference type="PANTHER" id="PTHR13939:SF0">
    <property type="entry name" value="NMN AMIDOHYDROLASE-LIKE PROTEIN YFAY"/>
    <property type="match status" value="1"/>
</dbReference>
<dbReference type="InterPro" id="IPR008135">
    <property type="entry name" value="Competence-induced_CinA"/>
</dbReference>
<dbReference type="Gene3D" id="3.90.950.20">
    <property type="entry name" value="CinA-like"/>
    <property type="match status" value="1"/>
</dbReference>
<comment type="similarity">
    <text evidence="1">Belongs to the CinA family.</text>
</comment>
<organism evidence="3 4">
    <name type="scientific">Chlorobium phaeovibrioides</name>
    <dbReference type="NCBI Taxonomy" id="1094"/>
    <lineage>
        <taxon>Bacteria</taxon>
        <taxon>Pseudomonadati</taxon>
        <taxon>Chlorobiota</taxon>
        <taxon>Chlorobiia</taxon>
        <taxon>Chlorobiales</taxon>
        <taxon>Chlorobiaceae</taxon>
        <taxon>Chlorobium/Pelodictyon group</taxon>
        <taxon>Chlorobium</taxon>
    </lineage>
</organism>
<dbReference type="PIRSF" id="PIRSF006728">
    <property type="entry name" value="CinA"/>
    <property type="match status" value="1"/>
</dbReference>
<dbReference type="NCBIfam" id="TIGR00199">
    <property type="entry name" value="PncC_domain"/>
    <property type="match status" value="1"/>
</dbReference>
<dbReference type="EMBL" id="RXYK01000002">
    <property type="protein sequence ID" value="RTY39506.1"/>
    <property type="molecule type" value="Genomic_DNA"/>
</dbReference>
<evidence type="ECO:0000259" key="2">
    <source>
        <dbReference type="SMART" id="SM00852"/>
    </source>
</evidence>
<evidence type="ECO:0000313" key="4">
    <source>
        <dbReference type="Proteomes" id="UP000279908"/>
    </source>
</evidence>
<dbReference type="InterPro" id="IPR050101">
    <property type="entry name" value="CinA"/>
</dbReference>